<evidence type="ECO:0000313" key="1">
    <source>
        <dbReference type="EMBL" id="KAA0997512.1"/>
    </source>
</evidence>
<proteinExistence type="predicted"/>
<keyword evidence="2" id="KW-1185">Reference proteome</keyword>
<evidence type="ECO:0000313" key="2">
    <source>
        <dbReference type="Proteomes" id="UP000325273"/>
    </source>
</evidence>
<dbReference type="Proteomes" id="UP000325273">
    <property type="component" value="Unassembled WGS sequence"/>
</dbReference>
<dbReference type="AlphaFoldDB" id="A0A5B0G2P0"/>
<reference evidence="1 2" key="1">
    <citation type="submission" date="2019-08" db="EMBL/GenBank/DDBJ databases">
        <title>Paraburkholderia sp. DCY113.</title>
        <authorList>
            <person name="Kang J."/>
        </authorList>
    </citation>
    <scope>NUCLEOTIDE SEQUENCE [LARGE SCALE GENOMIC DNA]</scope>
    <source>
        <strain evidence="1 2">DCY113</strain>
    </source>
</reference>
<protein>
    <submittedName>
        <fullName evidence="1">Uncharacterized protein</fullName>
    </submittedName>
</protein>
<name>A0A5B0G2P0_9BURK</name>
<gene>
    <name evidence="1" type="ORF">FVF58_48920</name>
</gene>
<accession>A0A5B0G2P0</accession>
<sequence length="143" mass="15282">MAIDAIVVNMDSVWTNTGRAAQSAATGELSAALKRFLQCMRDDGYPMLLMSELTAEILNDAISETLGENGIEYFSSILSSSARGSRYAVALHTLATPAHRVVAVEPDEVGLEEARTSGVVQCMPLSDALRSGSAIRPPQFHGR</sequence>
<organism evidence="1 2">
    <name type="scientific">Paraburkholderia panacisoli</name>
    <dbReference type="NCBI Taxonomy" id="2603818"/>
    <lineage>
        <taxon>Bacteria</taxon>
        <taxon>Pseudomonadati</taxon>
        <taxon>Pseudomonadota</taxon>
        <taxon>Betaproteobacteria</taxon>
        <taxon>Burkholderiales</taxon>
        <taxon>Burkholderiaceae</taxon>
        <taxon>Paraburkholderia</taxon>
    </lineage>
</organism>
<dbReference type="EMBL" id="VTUZ01000083">
    <property type="protein sequence ID" value="KAA0997512.1"/>
    <property type="molecule type" value="Genomic_DNA"/>
</dbReference>
<dbReference type="RefSeq" id="WP_149676672.1">
    <property type="nucleotide sequence ID" value="NZ_VTUZ01000083.1"/>
</dbReference>
<comment type="caution">
    <text evidence="1">The sequence shown here is derived from an EMBL/GenBank/DDBJ whole genome shotgun (WGS) entry which is preliminary data.</text>
</comment>